<sequence>MNSKKDEMIVEDSGSAKRAGSEDEAFGRNGGGNQFGSGTAGKSVGVPTDSIQGKANKDVNPDVVKKANTSKVGGSRFEIFSEEMDVTMNENIGQPKMSSDGGSKINEQGILAEITNQTEKHAEESIMISHTFHNKDELLDHRVKIDHDDNDDDDVDDEDDEDTDDDDDDDDSYNYSFGPSDLTDSFFYNEEEG</sequence>
<feature type="compositionally biased region" description="Gly residues" evidence="1">
    <location>
        <begin position="28"/>
        <end position="39"/>
    </location>
</feature>
<evidence type="ECO:0000313" key="3">
    <source>
        <dbReference type="Proteomes" id="UP001168877"/>
    </source>
</evidence>
<dbReference type="AlphaFoldDB" id="A0AA39T7H8"/>
<reference evidence="2" key="1">
    <citation type="journal article" date="2022" name="Plant J.">
        <title>Strategies of tolerance reflected in two North American maple genomes.</title>
        <authorList>
            <person name="McEvoy S.L."/>
            <person name="Sezen U.U."/>
            <person name="Trouern-Trend A."/>
            <person name="McMahon S.M."/>
            <person name="Schaberg P.G."/>
            <person name="Yang J."/>
            <person name="Wegrzyn J.L."/>
            <person name="Swenson N.G."/>
        </authorList>
    </citation>
    <scope>NUCLEOTIDE SEQUENCE</scope>
    <source>
        <strain evidence="2">NS2018</strain>
    </source>
</reference>
<comment type="caution">
    <text evidence="2">The sequence shown here is derived from an EMBL/GenBank/DDBJ whole genome shotgun (WGS) entry which is preliminary data.</text>
</comment>
<feature type="region of interest" description="Disordered" evidence="1">
    <location>
        <begin position="1"/>
        <end position="62"/>
    </location>
</feature>
<protein>
    <submittedName>
        <fullName evidence="2">Uncharacterized protein</fullName>
    </submittedName>
</protein>
<organism evidence="2 3">
    <name type="scientific">Acer saccharum</name>
    <name type="common">Sugar maple</name>
    <dbReference type="NCBI Taxonomy" id="4024"/>
    <lineage>
        <taxon>Eukaryota</taxon>
        <taxon>Viridiplantae</taxon>
        <taxon>Streptophyta</taxon>
        <taxon>Embryophyta</taxon>
        <taxon>Tracheophyta</taxon>
        <taxon>Spermatophyta</taxon>
        <taxon>Magnoliopsida</taxon>
        <taxon>eudicotyledons</taxon>
        <taxon>Gunneridae</taxon>
        <taxon>Pentapetalae</taxon>
        <taxon>rosids</taxon>
        <taxon>malvids</taxon>
        <taxon>Sapindales</taxon>
        <taxon>Sapindaceae</taxon>
        <taxon>Hippocastanoideae</taxon>
        <taxon>Acereae</taxon>
        <taxon>Acer</taxon>
    </lineage>
</organism>
<gene>
    <name evidence="2" type="ORF">LWI29_015990</name>
</gene>
<dbReference type="EMBL" id="JAUESC010000002">
    <property type="protein sequence ID" value="KAK0604476.1"/>
    <property type="molecule type" value="Genomic_DNA"/>
</dbReference>
<evidence type="ECO:0000313" key="2">
    <source>
        <dbReference type="EMBL" id="KAK0604476.1"/>
    </source>
</evidence>
<feature type="compositionally biased region" description="Acidic residues" evidence="1">
    <location>
        <begin position="148"/>
        <end position="172"/>
    </location>
</feature>
<dbReference type="Proteomes" id="UP001168877">
    <property type="component" value="Unassembled WGS sequence"/>
</dbReference>
<feature type="region of interest" description="Disordered" evidence="1">
    <location>
        <begin position="143"/>
        <end position="193"/>
    </location>
</feature>
<accession>A0AA39T7H8</accession>
<reference evidence="2" key="2">
    <citation type="submission" date="2023-06" db="EMBL/GenBank/DDBJ databases">
        <authorList>
            <person name="Swenson N.G."/>
            <person name="Wegrzyn J.L."/>
            <person name="Mcevoy S.L."/>
        </authorList>
    </citation>
    <scope>NUCLEOTIDE SEQUENCE</scope>
    <source>
        <strain evidence="2">NS2018</strain>
        <tissue evidence="2">Leaf</tissue>
    </source>
</reference>
<name>A0AA39T7H8_ACESA</name>
<proteinExistence type="predicted"/>
<keyword evidence="3" id="KW-1185">Reference proteome</keyword>
<evidence type="ECO:0000256" key="1">
    <source>
        <dbReference type="SAM" id="MobiDB-lite"/>
    </source>
</evidence>